<feature type="compositionally biased region" description="Polar residues" evidence="9">
    <location>
        <begin position="533"/>
        <end position="574"/>
    </location>
</feature>
<evidence type="ECO:0000256" key="3">
    <source>
        <dbReference type="ARBA" id="ARBA00012483"/>
    </source>
</evidence>
<dbReference type="CDD" id="cd16638">
    <property type="entry name" value="mRING-HC-C3HC3D_Roquin"/>
    <property type="match status" value="1"/>
</dbReference>
<reference evidence="12" key="2">
    <citation type="submission" date="2022-10" db="EMBL/GenBank/DDBJ databases">
        <authorList>
            <consortium name="ENA_rothamsted_submissions"/>
            <consortium name="culmorum"/>
            <person name="King R."/>
        </authorList>
    </citation>
    <scope>NUCLEOTIDE SEQUENCE</scope>
</reference>
<evidence type="ECO:0000256" key="2">
    <source>
        <dbReference type="ARBA" id="ARBA00004201"/>
    </source>
</evidence>
<dbReference type="Gene3D" id="3.30.40.10">
    <property type="entry name" value="Zinc/RING finger domain, C3HC4 (zinc finger)"/>
    <property type="match status" value="1"/>
</dbReference>
<dbReference type="InterPro" id="IPR017907">
    <property type="entry name" value="Znf_RING_CS"/>
</dbReference>
<evidence type="ECO:0000256" key="7">
    <source>
        <dbReference type="ARBA" id="ARBA00022833"/>
    </source>
</evidence>
<dbReference type="Pfam" id="PF14634">
    <property type="entry name" value="zf-RING_5"/>
    <property type="match status" value="1"/>
</dbReference>
<reference evidence="12" key="1">
    <citation type="submission" date="2022-01" db="EMBL/GenBank/DDBJ databases">
        <authorList>
            <person name="King R."/>
        </authorList>
    </citation>
    <scope>NUCLEOTIDE SEQUENCE</scope>
</reference>
<dbReference type="OrthoDB" id="10067217at2759"/>
<dbReference type="SUPFAM" id="SSF57850">
    <property type="entry name" value="RING/U-box"/>
    <property type="match status" value="1"/>
</dbReference>
<accession>A0A9N9WPR4</accession>
<feature type="compositionally biased region" description="Low complexity" evidence="9">
    <location>
        <begin position="490"/>
        <end position="499"/>
    </location>
</feature>
<organism evidence="12 13">
    <name type="scientific">Chironomus riparius</name>
    <dbReference type="NCBI Taxonomy" id="315576"/>
    <lineage>
        <taxon>Eukaryota</taxon>
        <taxon>Metazoa</taxon>
        <taxon>Ecdysozoa</taxon>
        <taxon>Arthropoda</taxon>
        <taxon>Hexapoda</taxon>
        <taxon>Insecta</taxon>
        <taxon>Pterygota</taxon>
        <taxon>Neoptera</taxon>
        <taxon>Endopterygota</taxon>
        <taxon>Diptera</taxon>
        <taxon>Nematocera</taxon>
        <taxon>Chironomoidea</taxon>
        <taxon>Chironomidae</taxon>
        <taxon>Chironominae</taxon>
        <taxon>Chironomus</taxon>
    </lineage>
</organism>
<feature type="region of interest" description="Disordered" evidence="9">
    <location>
        <begin position="486"/>
        <end position="647"/>
    </location>
</feature>
<dbReference type="Gene3D" id="4.10.1000.10">
    <property type="entry name" value="Zinc finger, CCCH-type"/>
    <property type="match status" value="1"/>
</dbReference>
<dbReference type="GO" id="GO:0061630">
    <property type="term" value="F:ubiquitin protein ligase activity"/>
    <property type="evidence" value="ECO:0007669"/>
    <property type="project" value="UniProtKB-EC"/>
</dbReference>
<dbReference type="PANTHER" id="PTHR13139">
    <property type="entry name" value="RING FINGER AND CCCH-TYPE ZINC FINGER DOMAIN-CONTAINING PROTEIN"/>
    <property type="match status" value="1"/>
</dbReference>
<dbReference type="Gene3D" id="1.20.120.1790">
    <property type="match status" value="1"/>
</dbReference>
<name>A0A9N9WPR4_9DIPT</name>
<feature type="compositionally biased region" description="Low complexity" evidence="9">
    <location>
        <begin position="605"/>
        <end position="622"/>
    </location>
</feature>
<dbReference type="Pfam" id="PF18386">
    <property type="entry name" value="ROQ_II"/>
    <property type="match status" value="1"/>
</dbReference>
<evidence type="ECO:0000256" key="8">
    <source>
        <dbReference type="PROSITE-ProRule" id="PRU00723"/>
    </source>
</evidence>
<evidence type="ECO:0000313" key="12">
    <source>
        <dbReference type="EMBL" id="CAG9801057.1"/>
    </source>
</evidence>
<feature type="domain" description="C3H1-type" evidence="11">
    <location>
        <begin position="446"/>
        <end position="474"/>
    </location>
</feature>
<proteinExistence type="predicted"/>
<comment type="subcellular location">
    <subcellularLocation>
        <location evidence="2">Cytoplasm</location>
        <location evidence="2">P-body</location>
    </subcellularLocation>
</comment>
<feature type="region of interest" description="Disordered" evidence="9">
    <location>
        <begin position="697"/>
        <end position="857"/>
    </location>
</feature>
<dbReference type="InterPro" id="IPR013083">
    <property type="entry name" value="Znf_RING/FYVE/PHD"/>
</dbReference>
<dbReference type="Pfam" id="PF21206">
    <property type="entry name" value="Roquin_1_2-like_ROQ"/>
    <property type="match status" value="1"/>
</dbReference>
<sequence length="1090" mass="122429">MKISMETMYKLNYLDLYDYKSKIIAVKSIRNLMPISAPSWTDFLICPICTHEFEISFRAPITLACGHTICKNCLATLHRKQCPFDQTSITKDLDNLPINYALLQLVPSSASSNNIVEHEILPSIIQTLSEQDLQYYKSATRCIEELALYLRPSSNISALLSRPMQRKLVTLINCQLIEDEGRARSLRAARSLGERTVTELILQHQNPQLLSTHLWAAVRARGCQFLGPAMQEEVLKLVLLALEDGSSLSRKVLVLYVVSQLVTTFPQASKTSIGHVVQLLYRASCFIVSKRESDSSLMTLKEEFRTYEALRREHDAQIVQIATEAGLRIAPDQWSALLYGDNNHKSHMQSIIDKQQNPSSFALSVHELVLALQRTGDPANLSRLRNHMDNLANIDSSSEPSIIPTWIECSNALNSVKQVVNGLIDFIQHHGNRKTQENAYLQNTSRYKVSFCRELQNHRNCARGQNCNFAHSDEELERYRAKYKKNTMRNSQNSSSLGNSGNGNNGNNNNSNNNSNNGNINNGSNSGSSSNNQMKESNNFNASNGPNQKVNMNHHSTFAKNNQDNSRFNKSMSYRNEHHHSMTPNNSNHHHQHHSNHLKPTNVYSNSSSTSTPNLSLPLSPSQHKIHSPNGPRFAFNGNSPNNYNNYSPNNFLDSPHPNLPASSGKFQMNRPPLSAPPITQQNYVKSADFKKQLSPYHGHNNMPNAFSSPTHNMSNNNNNNHFNPMKSPNNTNNNNNNGGYYGMQNQQQQPPAHFFNNHVVPYNNNISNNNNNHNSSNDECNTSSSSSASFGGDQKYVPWNRGQEKQKQQSKSPNNLMPKSPTTSQQFNKPANASPINRFDVSPNHDYNNKHRNQNVNQMNMVPPSNYGYHSKNNVNNDETDTAMPNMWNYQQFNPQQQPQPSTQIMKSTAPYHFTQTNPTMMSAGSSINKDKFIRSDSILTANTDDSYDNLPTNGKYGAIGKNSDLNVFKANQWSGLSGMDNNNFDIGSTSSGSGNDSFKSMDLVRSIEPKKSNDAHLNIGSSANQNSQHGLNEHFLNMTISDINISSTSVSDDFWANDTLKWNEPKKDVDSLGNDMFLKSNLWNFIDE</sequence>
<feature type="compositionally biased region" description="Low complexity" evidence="9">
    <location>
        <begin position="757"/>
        <end position="790"/>
    </location>
</feature>
<dbReference type="InterPro" id="IPR052249">
    <property type="entry name" value="Roquin_domain"/>
</dbReference>
<feature type="zinc finger region" description="C3H1-type" evidence="8">
    <location>
        <begin position="446"/>
        <end position="474"/>
    </location>
</feature>
<evidence type="ECO:0000259" key="11">
    <source>
        <dbReference type="PROSITE" id="PS50103"/>
    </source>
</evidence>
<dbReference type="GO" id="GO:0000288">
    <property type="term" value="P:nuclear-transcribed mRNA catabolic process, deadenylation-dependent decay"/>
    <property type="evidence" value="ECO:0007669"/>
    <property type="project" value="TreeGrafter"/>
</dbReference>
<feature type="compositionally biased region" description="Basic residues" evidence="9">
    <location>
        <begin position="588"/>
        <end position="597"/>
    </location>
</feature>
<feature type="domain" description="RING-type" evidence="10">
    <location>
        <begin position="46"/>
        <end position="86"/>
    </location>
</feature>
<dbReference type="FunFam" id="3.30.40.10:FF:000047">
    <property type="entry name" value="Roquin-2 isoform 1"/>
    <property type="match status" value="1"/>
</dbReference>
<feature type="compositionally biased region" description="Low complexity" evidence="9">
    <location>
        <begin position="505"/>
        <end position="532"/>
    </location>
</feature>
<dbReference type="PANTHER" id="PTHR13139:SF54">
    <property type="entry name" value="RING-TYPE E3 UBIQUITIN TRANSFERASE"/>
    <property type="match status" value="1"/>
</dbReference>
<dbReference type="SMART" id="SM00184">
    <property type="entry name" value="RING"/>
    <property type="match status" value="1"/>
</dbReference>
<dbReference type="GO" id="GO:0008270">
    <property type="term" value="F:zinc ion binding"/>
    <property type="evidence" value="ECO:0007669"/>
    <property type="project" value="UniProtKB-KW"/>
</dbReference>
<feature type="compositionally biased region" description="Low complexity" evidence="9">
    <location>
        <begin position="712"/>
        <end position="750"/>
    </location>
</feature>
<evidence type="ECO:0000259" key="10">
    <source>
        <dbReference type="PROSITE" id="PS50089"/>
    </source>
</evidence>
<dbReference type="PROSITE" id="PS50089">
    <property type="entry name" value="ZF_RING_2"/>
    <property type="match status" value="1"/>
</dbReference>
<dbReference type="EMBL" id="OU895877">
    <property type="protein sequence ID" value="CAG9801057.1"/>
    <property type="molecule type" value="Genomic_DNA"/>
</dbReference>
<dbReference type="SUPFAM" id="SSF48371">
    <property type="entry name" value="ARM repeat"/>
    <property type="match status" value="1"/>
</dbReference>
<dbReference type="FunFam" id="1.20.120.1790:FF:000001">
    <property type="entry name" value="roquin-1 isoform X1"/>
    <property type="match status" value="1"/>
</dbReference>
<protein>
    <recommendedName>
        <fullName evidence="3">RING-type E3 ubiquitin transferase</fullName>
        <ecNumber evidence="3">2.3.2.27</ecNumber>
    </recommendedName>
</protein>
<dbReference type="Proteomes" id="UP001153620">
    <property type="component" value="Chromosome 1"/>
</dbReference>
<dbReference type="InterPro" id="IPR001841">
    <property type="entry name" value="Znf_RING"/>
</dbReference>
<gene>
    <name evidence="12" type="ORF">CHIRRI_LOCUS3992</name>
</gene>
<dbReference type="GO" id="GO:0000932">
    <property type="term" value="C:P-body"/>
    <property type="evidence" value="ECO:0007669"/>
    <property type="project" value="UniProtKB-SubCell"/>
</dbReference>
<feature type="compositionally biased region" description="Polar residues" evidence="9">
    <location>
        <begin position="702"/>
        <end position="711"/>
    </location>
</feature>
<comment type="catalytic activity">
    <reaction evidence="1">
        <text>S-ubiquitinyl-[E2 ubiquitin-conjugating enzyme]-L-cysteine + [acceptor protein]-L-lysine = [E2 ubiquitin-conjugating enzyme]-L-cysteine + N(6)-ubiquitinyl-[acceptor protein]-L-lysine.</text>
        <dbReference type="EC" id="2.3.2.27"/>
    </reaction>
</comment>
<evidence type="ECO:0000256" key="5">
    <source>
        <dbReference type="ARBA" id="ARBA00022723"/>
    </source>
</evidence>
<dbReference type="EC" id="2.3.2.27" evidence="3"/>
<dbReference type="SUPFAM" id="SSF90229">
    <property type="entry name" value="CCCH zinc finger"/>
    <property type="match status" value="1"/>
</dbReference>
<dbReference type="GO" id="GO:0003729">
    <property type="term" value="F:mRNA binding"/>
    <property type="evidence" value="ECO:0007669"/>
    <property type="project" value="TreeGrafter"/>
</dbReference>
<dbReference type="GO" id="GO:0006511">
    <property type="term" value="P:ubiquitin-dependent protein catabolic process"/>
    <property type="evidence" value="ECO:0007669"/>
    <property type="project" value="TreeGrafter"/>
</dbReference>
<dbReference type="PROSITE" id="PS00518">
    <property type="entry name" value="ZF_RING_1"/>
    <property type="match status" value="1"/>
</dbReference>
<dbReference type="InterPro" id="IPR041523">
    <property type="entry name" value="ROQ_II"/>
</dbReference>
<dbReference type="GO" id="GO:0010494">
    <property type="term" value="C:cytoplasmic stress granule"/>
    <property type="evidence" value="ECO:0007669"/>
    <property type="project" value="TreeGrafter"/>
</dbReference>
<keyword evidence="5 8" id="KW-0479">Metal-binding</keyword>
<keyword evidence="7 8" id="KW-0862">Zinc</keyword>
<dbReference type="GO" id="GO:0003725">
    <property type="term" value="F:double-stranded RNA binding"/>
    <property type="evidence" value="ECO:0007669"/>
    <property type="project" value="TreeGrafter"/>
</dbReference>
<dbReference type="PROSITE" id="PS50103">
    <property type="entry name" value="ZF_C3H1"/>
    <property type="match status" value="1"/>
</dbReference>
<evidence type="ECO:0000256" key="9">
    <source>
        <dbReference type="SAM" id="MobiDB-lite"/>
    </source>
</evidence>
<dbReference type="InterPro" id="IPR016024">
    <property type="entry name" value="ARM-type_fold"/>
</dbReference>
<keyword evidence="6 8" id="KW-0863">Zinc-finger</keyword>
<dbReference type="AlphaFoldDB" id="A0A9N9WPR4"/>
<dbReference type="InterPro" id="IPR036855">
    <property type="entry name" value="Znf_CCCH_sf"/>
</dbReference>
<dbReference type="GO" id="GO:0035613">
    <property type="term" value="F:RNA stem-loop binding"/>
    <property type="evidence" value="ECO:0007669"/>
    <property type="project" value="TreeGrafter"/>
</dbReference>
<keyword evidence="13" id="KW-1185">Reference proteome</keyword>
<evidence type="ECO:0000256" key="6">
    <source>
        <dbReference type="ARBA" id="ARBA00022771"/>
    </source>
</evidence>
<evidence type="ECO:0000256" key="1">
    <source>
        <dbReference type="ARBA" id="ARBA00000900"/>
    </source>
</evidence>
<dbReference type="InterPro" id="IPR000571">
    <property type="entry name" value="Znf_CCCH"/>
</dbReference>
<feature type="compositionally biased region" description="Polar residues" evidence="9">
    <location>
        <begin position="810"/>
        <end position="836"/>
    </location>
</feature>
<evidence type="ECO:0000313" key="13">
    <source>
        <dbReference type="Proteomes" id="UP001153620"/>
    </source>
</evidence>
<dbReference type="InterPro" id="IPR048575">
    <property type="entry name" value="Roquin_1_2-like_ROQ"/>
</dbReference>
<keyword evidence="4" id="KW-0808">Transferase</keyword>
<dbReference type="GO" id="GO:0000209">
    <property type="term" value="P:protein polyubiquitination"/>
    <property type="evidence" value="ECO:0007669"/>
    <property type="project" value="TreeGrafter"/>
</dbReference>
<evidence type="ECO:0000256" key="4">
    <source>
        <dbReference type="ARBA" id="ARBA00022679"/>
    </source>
</evidence>